<proteinExistence type="inferred from homology"/>
<comment type="catalytic activity">
    <reaction evidence="11">
        <text>XTP + H2O = XDP + phosphate + H(+)</text>
        <dbReference type="Rhea" id="RHEA:28406"/>
        <dbReference type="ChEBI" id="CHEBI:15377"/>
        <dbReference type="ChEBI" id="CHEBI:15378"/>
        <dbReference type="ChEBI" id="CHEBI:43474"/>
        <dbReference type="ChEBI" id="CHEBI:59884"/>
        <dbReference type="ChEBI" id="CHEBI:61314"/>
        <dbReference type="EC" id="3.6.1.73"/>
    </reaction>
</comment>
<dbReference type="GO" id="GO:0046872">
    <property type="term" value="F:metal ion binding"/>
    <property type="evidence" value="ECO:0007669"/>
    <property type="project" value="UniProtKB-KW"/>
</dbReference>
<evidence type="ECO:0000313" key="14">
    <source>
        <dbReference type="EMBL" id="SNX71346.1"/>
    </source>
</evidence>
<protein>
    <recommendedName>
        <fullName evidence="9">inosine/xanthosine triphosphatase</fullName>
        <ecNumber evidence="9">3.6.1.73</ecNumber>
    </recommendedName>
</protein>
<dbReference type="InterPro" id="IPR050299">
    <property type="entry name" value="YjjX_NTPase"/>
</dbReference>
<evidence type="ECO:0000259" key="13">
    <source>
        <dbReference type="Pfam" id="PF01931"/>
    </source>
</evidence>
<comment type="cofactor">
    <cofactor evidence="2">
        <name>Mg(2+)</name>
        <dbReference type="ChEBI" id="CHEBI:18420"/>
    </cofactor>
</comment>
<dbReference type="RefSeq" id="WP_097158938.1">
    <property type="nucleotide sequence ID" value="NZ_JBEPMQ010000004.1"/>
</dbReference>
<evidence type="ECO:0000256" key="2">
    <source>
        <dbReference type="ARBA" id="ARBA00001946"/>
    </source>
</evidence>
<keyword evidence="5" id="KW-0378">Hydrolase</keyword>
<comment type="cofactor">
    <cofactor evidence="1">
        <name>Mn(2+)</name>
        <dbReference type="ChEBI" id="CHEBI:29035"/>
    </cofactor>
</comment>
<organism evidence="14 15">
    <name type="scientific">Bacillus oleivorans</name>
    <dbReference type="NCBI Taxonomy" id="1448271"/>
    <lineage>
        <taxon>Bacteria</taxon>
        <taxon>Bacillati</taxon>
        <taxon>Bacillota</taxon>
        <taxon>Bacilli</taxon>
        <taxon>Bacillales</taxon>
        <taxon>Bacillaceae</taxon>
        <taxon>Bacillus</taxon>
    </lineage>
</organism>
<evidence type="ECO:0000256" key="5">
    <source>
        <dbReference type="ARBA" id="ARBA00022801"/>
    </source>
</evidence>
<dbReference type="InterPro" id="IPR029001">
    <property type="entry name" value="ITPase-like_fam"/>
</dbReference>
<keyword evidence="7" id="KW-0546">Nucleotide metabolism</keyword>
<dbReference type="PANTHER" id="PTHR34699:SF2">
    <property type="entry name" value="NON-CANONICAL PURINE NTP PHOSPHATASE_PRRC1 DOMAIN-CONTAINING PROTEIN"/>
    <property type="match status" value="1"/>
</dbReference>
<evidence type="ECO:0000256" key="12">
    <source>
        <dbReference type="ARBA" id="ARBA00060855"/>
    </source>
</evidence>
<keyword evidence="6" id="KW-0460">Magnesium</keyword>
<evidence type="ECO:0000256" key="7">
    <source>
        <dbReference type="ARBA" id="ARBA00023080"/>
    </source>
</evidence>
<dbReference type="SUPFAM" id="SSF52972">
    <property type="entry name" value="ITPase-like"/>
    <property type="match status" value="1"/>
</dbReference>
<dbReference type="FunFam" id="3.90.950.10:FF:000002">
    <property type="entry name" value="Inosine/xanthosine triphosphatase"/>
    <property type="match status" value="1"/>
</dbReference>
<reference evidence="14 15" key="1">
    <citation type="submission" date="2017-08" db="EMBL/GenBank/DDBJ databases">
        <authorList>
            <person name="de Groot N.N."/>
        </authorList>
    </citation>
    <scope>NUCLEOTIDE SEQUENCE [LARGE SCALE GENOMIC DNA]</scope>
    <source>
        <strain evidence="14 15">JC228</strain>
    </source>
</reference>
<dbReference type="InterPro" id="IPR026533">
    <property type="entry name" value="NTPase/PRRC1"/>
</dbReference>
<dbReference type="GO" id="GO:0009117">
    <property type="term" value="P:nucleotide metabolic process"/>
    <property type="evidence" value="ECO:0007669"/>
    <property type="project" value="UniProtKB-KW"/>
</dbReference>
<feature type="domain" description="Non-canonical purine NTP phosphatase/PRRC1" evidence="13">
    <location>
        <begin position="6"/>
        <end position="158"/>
    </location>
</feature>
<accession>A0A285CWD0</accession>
<keyword evidence="8" id="KW-0464">Manganese</keyword>
<comment type="similarity">
    <text evidence="12">Belongs to the YjjX NTPase family.</text>
</comment>
<dbReference type="NCBIfam" id="NF002850">
    <property type="entry name" value="PRK03114.1"/>
    <property type="match status" value="1"/>
</dbReference>
<dbReference type="Gene3D" id="3.90.950.10">
    <property type="match status" value="1"/>
</dbReference>
<evidence type="ECO:0000256" key="11">
    <source>
        <dbReference type="ARBA" id="ARBA00048781"/>
    </source>
</evidence>
<dbReference type="EC" id="3.6.1.73" evidence="9"/>
<evidence type="ECO:0000256" key="9">
    <source>
        <dbReference type="ARBA" id="ARBA00038901"/>
    </source>
</evidence>
<evidence type="ECO:0000256" key="6">
    <source>
        <dbReference type="ARBA" id="ARBA00022842"/>
    </source>
</evidence>
<evidence type="ECO:0000256" key="10">
    <source>
        <dbReference type="ARBA" id="ARBA00048174"/>
    </source>
</evidence>
<sequence length="172" mass="18447">MKVAVGSNNPAKLGAVKKALEQIQVIVIGVDVPSGVTAQPFSDQETMQGAIERAKNAKSKASADIGIGLEGGVYQQGNQIYVCNWGALSWEGGILTAGGARIPLPDAIAVKLLQGHELGPIMDEYTQEKGIRYSKGAVGVFTSAWVTREEMFEHVVKLLVGQYMFVQKKEND</sequence>
<dbReference type="GO" id="GO:0103023">
    <property type="term" value="F:ITPase activity"/>
    <property type="evidence" value="ECO:0007669"/>
    <property type="project" value="UniProtKB-EC"/>
</dbReference>
<dbReference type="EMBL" id="OAOP01000005">
    <property type="protein sequence ID" value="SNX71346.1"/>
    <property type="molecule type" value="Genomic_DNA"/>
</dbReference>
<dbReference type="Proteomes" id="UP000219546">
    <property type="component" value="Unassembled WGS sequence"/>
</dbReference>
<evidence type="ECO:0000256" key="4">
    <source>
        <dbReference type="ARBA" id="ARBA00022741"/>
    </source>
</evidence>
<keyword evidence="4" id="KW-0547">Nucleotide-binding</keyword>
<evidence type="ECO:0000256" key="3">
    <source>
        <dbReference type="ARBA" id="ARBA00022723"/>
    </source>
</evidence>
<evidence type="ECO:0000313" key="15">
    <source>
        <dbReference type="Proteomes" id="UP000219546"/>
    </source>
</evidence>
<gene>
    <name evidence="14" type="ORF">SAMN05877753_105124</name>
</gene>
<evidence type="ECO:0000256" key="8">
    <source>
        <dbReference type="ARBA" id="ARBA00023211"/>
    </source>
</evidence>
<keyword evidence="15" id="KW-1185">Reference proteome</keyword>
<comment type="catalytic activity">
    <reaction evidence="10">
        <text>ITP + H2O = IDP + phosphate + H(+)</text>
        <dbReference type="Rhea" id="RHEA:28330"/>
        <dbReference type="ChEBI" id="CHEBI:15377"/>
        <dbReference type="ChEBI" id="CHEBI:15378"/>
        <dbReference type="ChEBI" id="CHEBI:43474"/>
        <dbReference type="ChEBI" id="CHEBI:58280"/>
        <dbReference type="ChEBI" id="CHEBI:61402"/>
        <dbReference type="EC" id="3.6.1.73"/>
    </reaction>
</comment>
<name>A0A285CWD0_9BACI</name>
<keyword evidence="3" id="KW-0479">Metal-binding</keyword>
<dbReference type="OrthoDB" id="164951at2"/>
<evidence type="ECO:0000256" key="1">
    <source>
        <dbReference type="ARBA" id="ARBA00001936"/>
    </source>
</evidence>
<dbReference type="AlphaFoldDB" id="A0A285CWD0"/>
<dbReference type="Pfam" id="PF01931">
    <property type="entry name" value="NTPase_I-T"/>
    <property type="match status" value="1"/>
</dbReference>
<dbReference type="GO" id="GO:0000166">
    <property type="term" value="F:nucleotide binding"/>
    <property type="evidence" value="ECO:0007669"/>
    <property type="project" value="UniProtKB-KW"/>
</dbReference>
<dbReference type="PANTHER" id="PTHR34699">
    <property type="match status" value="1"/>
</dbReference>